<gene>
    <name evidence="9" type="ORF">D5R97_08385</name>
</gene>
<dbReference type="SUPFAM" id="SSF53383">
    <property type="entry name" value="PLP-dependent transferases"/>
    <property type="match status" value="1"/>
</dbReference>
<protein>
    <recommendedName>
        <fullName evidence="3">cysteine desulfurase</fullName>
        <ecNumber evidence="3">2.8.1.7</ecNumber>
    </recommendedName>
</protein>
<organism evidence="9 10">
    <name type="scientific">Candidatus Syntrophonatronum acetioxidans</name>
    <dbReference type="NCBI Taxonomy" id="1795816"/>
    <lineage>
        <taxon>Bacteria</taxon>
        <taxon>Bacillati</taxon>
        <taxon>Bacillota</taxon>
        <taxon>Clostridia</taxon>
        <taxon>Eubacteriales</taxon>
        <taxon>Syntrophomonadaceae</taxon>
        <taxon>Candidatus Syntrophonatronum</taxon>
    </lineage>
</organism>
<evidence type="ECO:0000259" key="8">
    <source>
        <dbReference type="Pfam" id="PF00266"/>
    </source>
</evidence>
<dbReference type="PIRSF" id="PIRSF005572">
    <property type="entry name" value="NifS"/>
    <property type="match status" value="1"/>
</dbReference>
<keyword evidence="5" id="KW-0663">Pyridoxal phosphate</keyword>
<feature type="domain" description="Aminotransferase class V" evidence="8">
    <location>
        <begin position="3"/>
        <end position="371"/>
    </location>
</feature>
<name>A0A424YC37_9FIRM</name>
<dbReference type="AlphaFoldDB" id="A0A424YC37"/>
<dbReference type="Proteomes" id="UP000285138">
    <property type="component" value="Unassembled WGS sequence"/>
</dbReference>
<dbReference type="InterPro" id="IPR015424">
    <property type="entry name" value="PyrdxlP-dep_Trfase"/>
</dbReference>
<dbReference type="Pfam" id="PF00266">
    <property type="entry name" value="Aminotran_5"/>
    <property type="match status" value="1"/>
</dbReference>
<dbReference type="InterPro" id="IPR020578">
    <property type="entry name" value="Aminotrans_V_PyrdxlP_BS"/>
</dbReference>
<evidence type="ECO:0000256" key="3">
    <source>
        <dbReference type="ARBA" id="ARBA00012239"/>
    </source>
</evidence>
<keyword evidence="9" id="KW-0032">Aminotransferase</keyword>
<keyword evidence="4 9" id="KW-0808">Transferase</keyword>
<reference evidence="9 10" key="1">
    <citation type="submission" date="2018-08" db="EMBL/GenBank/DDBJ databases">
        <title>The metabolism and importance of syntrophic acetate oxidation coupled to methane or sulfide production in haloalkaline environments.</title>
        <authorList>
            <person name="Timmers P.H.A."/>
            <person name="Vavourakis C.D."/>
            <person name="Sorokin D.Y."/>
            <person name="Sinninghe Damste J.S."/>
            <person name="Muyzer G."/>
            <person name="Stams A.J.M."/>
            <person name="Plugge C.M."/>
        </authorList>
    </citation>
    <scope>NUCLEOTIDE SEQUENCE [LARGE SCALE GENOMIC DNA]</scope>
    <source>
        <strain evidence="9">MSAO_Bac1</strain>
    </source>
</reference>
<comment type="cofactor">
    <cofactor evidence="1 7">
        <name>pyridoxal 5'-phosphate</name>
        <dbReference type="ChEBI" id="CHEBI:597326"/>
    </cofactor>
</comment>
<dbReference type="InterPro" id="IPR015422">
    <property type="entry name" value="PyrdxlP-dep_Trfase_small"/>
</dbReference>
<dbReference type="GO" id="GO:0031071">
    <property type="term" value="F:cysteine desulfurase activity"/>
    <property type="evidence" value="ECO:0007669"/>
    <property type="project" value="UniProtKB-EC"/>
</dbReference>
<evidence type="ECO:0000256" key="6">
    <source>
        <dbReference type="ARBA" id="ARBA00050776"/>
    </source>
</evidence>
<dbReference type="NCBIfam" id="TIGR01977">
    <property type="entry name" value="am_tr_V_EF2568"/>
    <property type="match status" value="1"/>
</dbReference>
<comment type="caution">
    <text evidence="9">The sequence shown here is derived from an EMBL/GenBank/DDBJ whole genome shotgun (WGS) entry which is preliminary data.</text>
</comment>
<dbReference type="Gene3D" id="3.40.640.10">
    <property type="entry name" value="Type I PLP-dependent aspartate aminotransferase-like (Major domain)"/>
    <property type="match status" value="1"/>
</dbReference>
<comment type="similarity">
    <text evidence="2">Belongs to the class-V pyridoxal-phosphate-dependent aminotransferase family. Csd subfamily.</text>
</comment>
<dbReference type="InterPro" id="IPR015421">
    <property type="entry name" value="PyrdxlP-dep_Trfase_major"/>
</dbReference>
<dbReference type="EMBL" id="QZAA01000221">
    <property type="protein sequence ID" value="RQD74047.1"/>
    <property type="molecule type" value="Genomic_DNA"/>
</dbReference>
<dbReference type="EC" id="2.8.1.7" evidence="3"/>
<evidence type="ECO:0000256" key="7">
    <source>
        <dbReference type="RuleBase" id="RU004504"/>
    </source>
</evidence>
<proteinExistence type="inferred from homology"/>
<dbReference type="InterPro" id="IPR000192">
    <property type="entry name" value="Aminotrans_V_dom"/>
</dbReference>
<dbReference type="PANTHER" id="PTHR43586">
    <property type="entry name" value="CYSTEINE DESULFURASE"/>
    <property type="match status" value="1"/>
</dbReference>
<evidence type="ECO:0000313" key="10">
    <source>
        <dbReference type="Proteomes" id="UP000285138"/>
    </source>
</evidence>
<accession>A0A424YC37</accession>
<dbReference type="GO" id="GO:0006534">
    <property type="term" value="P:cysteine metabolic process"/>
    <property type="evidence" value="ECO:0007669"/>
    <property type="project" value="InterPro"/>
</dbReference>
<sequence>MEIYLDNAATSYPKPEVVLHEMEEYFRNIGVSSGRGVYRRALQAEEMVYDTRRLLGKLFNIEEVSRLVFTLNITESLNLALKGILKRGDHVVTTHMEHNAVWRPLKVLEKKKGIRVKVLPCPGGRPFDPEYLREAIEPDTRLVVLNHASNVTGTLMPIKEAGEICQEKKVPLLLDTAQTAGVYPLDLQDLKVDLLAFTGHKGIMGPTGTGGLYISPDIQLEPLKEGGTGGDSLLEHQPPDLPQRYEAGTLNLMGIAGLKAAVVFLLKEGVENIRGHELMLTRFALEELGKVPEIKIYGPQTPEERVAVIAFNLGSISPGEVAYILDEIYGIMVRAGLHCAPQAHRCLGTVVAGTVRIGMGYFNRKEDIVQLCRALKAIISQS</sequence>
<dbReference type="PANTHER" id="PTHR43586:SF4">
    <property type="entry name" value="ISOPENICILLIN N EPIMERASE"/>
    <property type="match status" value="1"/>
</dbReference>
<dbReference type="GO" id="GO:0030170">
    <property type="term" value="F:pyridoxal phosphate binding"/>
    <property type="evidence" value="ECO:0007669"/>
    <property type="project" value="InterPro"/>
</dbReference>
<dbReference type="InterPro" id="IPR016454">
    <property type="entry name" value="Cysteine_dSase"/>
</dbReference>
<comment type="catalytic activity">
    <reaction evidence="6">
        <text>(sulfur carrier)-H + L-cysteine = (sulfur carrier)-SH + L-alanine</text>
        <dbReference type="Rhea" id="RHEA:43892"/>
        <dbReference type="Rhea" id="RHEA-COMP:14737"/>
        <dbReference type="Rhea" id="RHEA-COMP:14739"/>
        <dbReference type="ChEBI" id="CHEBI:29917"/>
        <dbReference type="ChEBI" id="CHEBI:35235"/>
        <dbReference type="ChEBI" id="CHEBI:57972"/>
        <dbReference type="ChEBI" id="CHEBI:64428"/>
        <dbReference type="EC" id="2.8.1.7"/>
    </reaction>
</comment>
<dbReference type="GO" id="GO:0008483">
    <property type="term" value="F:transaminase activity"/>
    <property type="evidence" value="ECO:0007669"/>
    <property type="project" value="UniProtKB-KW"/>
</dbReference>
<evidence type="ECO:0000256" key="2">
    <source>
        <dbReference type="ARBA" id="ARBA00010447"/>
    </source>
</evidence>
<evidence type="ECO:0000313" key="9">
    <source>
        <dbReference type="EMBL" id="RQD74047.1"/>
    </source>
</evidence>
<dbReference type="PROSITE" id="PS00595">
    <property type="entry name" value="AA_TRANSFER_CLASS_5"/>
    <property type="match status" value="1"/>
</dbReference>
<evidence type="ECO:0000256" key="5">
    <source>
        <dbReference type="ARBA" id="ARBA00022898"/>
    </source>
</evidence>
<dbReference type="Gene3D" id="3.90.1150.10">
    <property type="entry name" value="Aspartate Aminotransferase, domain 1"/>
    <property type="match status" value="1"/>
</dbReference>
<dbReference type="CDD" id="cd06453">
    <property type="entry name" value="SufS_like"/>
    <property type="match status" value="1"/>
</dbReference>
<dbReference type="InterPro" id="IPR010970">
    <property type="entry name" value="Cys_dSase_SufS"/>
</dbReference>
<evidence type="ECO:0000256" key="4">
    <source>
        <dbReference type="ARBA" id="ARBA00022679"/>
    </source>
</evidence>
<dbReference type="InterPro" id="IPR010969">
    <property type="entry name" value="Cys_dSase-rel_unknwn_funct"/>
</dbReference>
<evidence type="ECO:0000256" key="1">
    <source>
        <dbReference type="ARBA" id="ARBA00001933"/>
    </source>
</evidence>